<dbReference type="AlphaFoldDB" id="A0A8X6M5Q1"/>
<accession>A0A8X6M5Q1</accession>
<organism evidence="1 2">
    <name type="scientific">Trichonephila clavata</name>
    <name type="common">Joro spider</name>
    <name type="synonym">Nephila clavata</name>
    <dbReference type="NCBI Taxonomy" id="2740835"/>
    <lineage>
        <taxon>Eukaryota</taxon>
        <taxon>Metazoa</taxon>
        <taxon>Ecdysozoa</taxon>
        <taxon>Arthropoda</taxon>
        <taxon>Chelicerata</taxon>
        <taxon>Arachnida</taxon>
        <taxon>Araneae</taxon>
        <taxon>Araneomorphae</taxon>
        <taxon>Entelegynae</taxon>
        <taxon>Araneoidea</taxon>
        <taxon>Nephilidae</taxon>
        <taxon>Trichonephila</taxon>
    </lineage>
</organism>
<evidence type="ECO:0000313" key="1">
    <source>
        <dbReference type="EMBL" id="GFR32289.1"/>
    </source>
</evidence>
<evidence type="ECO:0000313" key="2">
    <source>
        <dbReference type="Proteomes" id="UP000887116"/>
    </source>
</evidence>
<comment type="caution">
    <text evidence="1">The sequence shown here is derived from an EMBL/GenBank/DDBJ whole genome shotgun (WGS) entry which is preliminary data.</text>
</comment>
<dbReference type="EMBL" id="BMAO01019701">
    <property type="protein sequence ID" value="GFR32289.1"/>
    <property type="molecule type" value="Genomic_DNA"/>
</dbReference>
<dbReference type="Proteomes" id="UP000887116">
    <property type="component" value="Unassembled WGS sequence"/>
</dbReference>
<proteinExistence type="predicted"/>
<sequence>MSICWLATNISWYYIVRRYRRGHMSPLIITRSSRNSEVIGRRTLAGGCLAPRSEELASIVSKPSLQPQTIFQGTISIFIRRMASELSFVTNCSGWLQTAAD</sequence>
<gene>
    <name evidence="1" type="ORF">TNCT_357631</name>
</gene>
<keyword evidence="2" id="KW-1185">Reference proteome</keyword>
<protein>
    <submittedName>
        <fullName evidence="1">Uncharacterized protein</fullName>
    </submittedName>
</protein>
<reference evidence="1" key="1">
    <citation type="submission" date="2020-07" db="EMBL/GenBank/DDBJ databases">
        <title>Multicomponent nature underlies the extraordinary mechanical properties of spider dragline silk.</title>
        <authorList>
            <person name="Kono N."/>
            <person name="Nakamura H."/>
            <person name="Mori M."/>
            <person name="Yoshida Y."/>
            <person name="Ohtoshi R."/>
            <person name="Malay A.D."/>
            <person name="Moran D.A.P."/>
            <person name="Tomita M."/>
            <person name="Numata K."/>
            <person name="Arakawa K."/>
        </authorList>
    </citation>
    <scope>NUCLEOTIDE SEQUENCE</scope>
</reference>
<name>A0A8X6M5Q1_TRICU</name>